<protein>
    <submittedName>
        <fullName evidence="1">Uncharacterized protein</fullName>
    </submittedName>
</protein>
<name>A0ABP2E0T9_YERBE</name>
<accession>A0ABP2E0T9</accession>
<reference evidence="1" key="1">
    <citation type="submission" date="2008-12" db="EMBL/GenBank/DDBJ databases">
        <title>Annotation of the Yersinia bercovieri ATCC 43970 genome.</title>
        <authorList>
            <person name="Read T.D."/>
            <person name="Akmal A."/>
            <person name="Bishop-Lilly K."/>
            <person name="Chen P.E."/>
            <person name="Cook C."/>
            <person name="Kiley M.P."/>
            <person name="Lentz S."/>
            <person name="Mateczun A."/>
            <person name="Nagarajan N."/>
            <person name="Nolan N."/>
            <person name="Osborne B.I."/>
            <person name="Pop M."/>
            <person name="Sozhamannan S."/>
            <person name="Stewart A.C."/>
            <person name="Sulakvelidze A."/>
            <person name="Thomason B."/>
            <person name="Willner K."/>
            <person name="Zwick M.E."/>
        </authorList>
    </citation>
    <scope>NUCLEOTIDE SEQUENCE [LARGE SCALE GENOMIC DNA]</scope>
    <source>
        <strain evidence="1">ATCC 43970</strain>
    </source>
</reference>
<keyword evidence="2" id="KW-1185">Reference proteome</keyword>
<dbReference type="EMBL" id="AALC02000032">
    <property type="protein sequence ID" value="EEQ06202.1"/>
    <property type="molecule type" value="Genomic_DNA"/>
</dbReference>
<gene>
    <name evidence="1" type="ORF">yberc0001_31320</name>
</gene>
<comment type="caution">
    <text evidence="1">The sequence shown here is derived from an EMBL/GenBank/DDBJ whole genome shotgun (WGS) entry which is preliminary data.</text>
</comment>
<organism evidence="1 2">
    <name type="scientific">Yersinia bercovieri ATCC 43970</name>
    <dbReference type="NCBI Taxonomy" id="349968"/>
    <lineage>
        <taxon>Bacteria</taxon>
        <taxon>Pseudomonadati</taxon>
        <taxon>Pseudomonadota</taxon>
        <taxon>Gammaproteobacteria</taxon>
        <taxon>Enterobacterales</taxon>
        <taxon>Yersiniaceae</taxon>
        <taxon>Yersinia</taxon>
    </lineage>
</organism>
<dbReference type="Proteomes" id="UP000010319">
    <property type="component" value="Unassembled WGS sequence"/>
</dbReference>
<proteinExistence type="predicted"/>
<sequence length="45" mass="5518">MLRLLKKVNKSLHWQSQQHYTETIDEPFKCGLIMRNEEILKFIKE</sequence>
<evidence type="ECO:0000313" key="2">
    <source>
        <dbReference type="Proteomes" id="UP000010319"/>
    </source>
</evidence>
<evidence type="ECO:0000313" key="1">
    <source>
        <dbReference type="EMBL" id="EEQ06202.1"/>
    </source>
</evidence>